<dbReference type="PANTHER" id="PTHR33048:SF129">
    <property type="entry name" value="INTEGRAL MEMBRANE PROTEIN-RELATED"/>
    <property type="match status" value="1"/>
</dbReference>
<reference evidence="9 10" key="1">
    <citation type="submission" date="2015-01" db="EMBL/GenBank/DDBJ databases">
        <title>The Genome Sequence of Exophiala mesophila CBS40295.</title>
        <authorList>
            <consortium name="The Broad Institute Genomics Platform"/>
            <person name="Cuomo C."/>
            <person name="de Hoog S."/>
            <person name="Gorbushina A."/>
            <person name="Stielow B."/>
            <person name="Teixiera M."/>
            <person name="Abouelleil A."/>
            <person name="Chapman S.B."/>
            <person name="Priest M."/>
            <person name="Young S.K."/>
            <person name="Wortman J."/>
            <person name="Nusbaum C."/>
            <person name="Birren B."/>
        </authorList>
    </citation>
    <scope>NUCLEOTIDE SEQUENCE [LARGE SCALE GENOMIC DNA]</scope>
    <source>
        <strain evidence="9 10">CBS 40295</strain>
    </source>
</reference>
<feature type="transmembrane region" description="Helical" evidence="7">
    <location>
        <begin position="25"/>
        <end position="47"/>
    </location>
</feature>
<feature type="transmembrane region" description="Helical" evidence="7">
    <location>
        <begin position="106"/>
        <end position="126"/>
    </location>
</feature>
<evidence type="ECO:0000256" key="4">
    <source>
        <dbReference type="ARBA" id="ARBA00023136"/>
    </source>
</evidence>
<name>A0A0D1ZV58_EXOME</name>
<comment type="similarity">
    <text evidence="5">Belongs to the SAT4 family.</text>
</comment>
<dbReference type="PANTHER" id="PTHR33048">
    <property type="entry name" value="PTH11-LIKE INTEGRAL MEMBRANE PROTEIN (AFU_ORTHOLOGUE AFUA_5G11245)"/>
    <property type="match status" value="1"/>
</dbReference>
<feature type="region of interest" description="Disordered" evidence="6">
    <location>
        <begin position="300"/>
        <end position="343"/>
    </location>
</feature>
<dbReference type="OrthoDB" id="5329176at2759"/>
<evidence type="ECO:0000256" key="6">
    <source>
        <dbReference type="SAM" id="MobiDB-lite"/>
    </source>
</evidence>
<comment type="subcellular location">
    <subcellularLocation>
        <location evidence="1">Membrane</location>
        <topology evidence="1">Multi-pass membrane protein</topology>
    </subcellularLocation>
</comment>
<dbReference type="RefSeq" id="XP_016222287.1">
    <property type="nucleotide sequence ID" value="XM_016369994.1"/>
</dbReference>
<dbReference type="InterPro" id="IPR052337">
    <property type="entry name" value="SAT4-like"/>
</dbReference>
<evidence type="ECO:0000313" key="9">
    <source>
        <dbReference type="EMBL" id="KIV90713.1"/>
    </source>
</evidence>
<dbReference type="AlphaFoldDB" id="A0A0D1ZV58"/>
<organism evidence="9 10">
    <name type="scientific">Exophiala mesophila</name>
    <name type="common">Black yeast-like fungus</name>
    <dbReference type="NCBI Taxonomy" id="212818"/>
    <lineage>
        <taxon>Eukaryota</taxon>
        <taxon>Fungi</taxon>
        <taxon>Dikarya</taxon>
        <taxon>Ascomycota</taxon>
        <taxon>Pezizomycotina</taxon>
        <taxon>Eurotiomycetes</taxon>
        <taxon>Chaetothyriomycetidae</taxon>
        <taxon>Chaetothyriales</taxon>
        <taxon>Herpotrichiellaceae</taxon>
        <taxon>Exophiala</taxon>
    </lineage>
</organism>
<dbReference type="GO" id="GO:0016020">
    <property type="term" value="C:membrane"/>
    <property type="evidence" value="ECO:0007669"/>
    <property type="project" value="UniProtKB-SubCell"/>
</dbReference>
<evidence type="ECO:0000313" key="10">
    <source>
        <dbReference type="Proteomes" id="UP000054302"/>
    </source>
</evidence>
<protein>
    <recommendedName>
        <fullName evidence="8">Rhodopsin domain-containing protein</fullName>
    </recommendedName>
</protein>
<dbReference type="HOGENOM" id="CLU_540820_0_0_1"/>
<dbReference type="InterPro" id="IPR049326">
    <property type="entry name" value="Rhodopsin_dom_fungi"/>
</dbReference>
<evidence type="ECO:0000256" key="3">
    <source>
        <dbReference type="ARBA" id="ARBA00022989"/>
    </source>
</evidence>
<feature type="transmembrane region" description="Helical" evidence="7">
    <location>
        <begin position="266"/>
        <end position="285"/>
    </location>
</feature>
<evidence type="ECO:0000256" key="5">
    <source>
        <dbReference type="ARBA" id="ARBA00038359"/>
    </source>
</evidence>
<keyword evidence="4 7" id="KW-0472">Membrane</keyword>
<dbReference type="GeneID" id="27323184"/>
<keyword evidence="10" id="KW-1185">Reference proteome</keyword>
<sequence length="504" mass="56110">MASAGQRDPTWPPPNFIDPEDRGPALFNLCIVLSILGTFTVGFRLYARLFLTKALGIDDILVVFSLMFCIALSVLIIIANKKFHLGRHVWDIPVATISPHRQNVWISQWCYIAAAALVKISVLLFYRRLSVKFTRTFLVATWIGIVYNICYFITFGIILLRLCTPVHAYWMRFEQDWAATHSFRCNSEAASLPISSALSVVGDVYSTALPFALIWNLKLPTRQKVALYALFSVGLLAIGAGIARTVLLYIIHHTKQDLTFILWETWIWALVELYGSLFAASAPALKTFFRKVVQGPVASLRKGSSTDRGRPESGKVQDENRTHGRTTRPLIRDEEMGLNQSGDVQQPRDEAFLRGMIQQAAHHGRPDSTRSTGELQPQFKRPISKFVDTQKPLPPIKDLERHELPCPPTELPASPTISPSGQTELPGSLTALPDLSAASLTIPRGRQRLTVPEATLSRISEGTEGWRSSQQTIHVGLQILPEMTGFDLIQLSPSNQHVNAQAKG</sequence>
<dbReference type="OMA" id="WKNSFAN"/>
<feature type="transmembrane region" description="Helical" evidence="7">
    <location>
        <begin position="59"/>
        <end position="79"/>
    </location>
</feature>
<keyword evidence="3 7" id="KW-1133">Transmembrane helix</keyword>
<dbReference type="VEuPathDB" id="FungiDB:PV10_05339"/>
<evidence type="ECO:0000256" key="2">
    <source>
        <dbReference type="ARBA" id="ARBA00022692"/>
    </source>
</evidence>
<proteinExistence type="inferred from homology"/>
<gene>
    <name evidence="9" type="ORF">PV10_05339</name>
</gene>
<evidence type="ECO:0000259" key="8">
    <source>
        <dbReference type="Pfam" id="PF20684"/>
    </source>
</evidence>
<dbReference type="Pfam" id="PF20684">
    <property type="entry name" value="Fung_rhodopsin"/>
    <property type="match status" value="1"/>
</dbReference>
<dbReference type="Proteomes" id="UP000054302">
    <property type="component" value="Unassembled WGS sequence"/>
</dbReference>
<feature type="transmembrane region" description="Helical" evidence="7">
    <location>
        <begin position="227"/>
        <end position="251"/>
    </location>
</feature>
<feature type="compositionally biased region" description="Basic and acidic residues" evidence="6">
    <location>
        <begin position="304"/>
        <end position="322"/>
    </location>
</feature>
<evidence type="ECO:0000256" key="7">
    <source>
        <dbReference type="SAM" id="Phobius"/>
    </source>
</evidence>
<feature type="domain" description="Rhodopsin" evidence="8">
    <location>
        <begin position="43"/>
        <end position="291"/>
    </location>
</feature>
<dbReference type="EMBL" id="KN847523">
    <property type="protein sequence ID" value="KIV90713.1"/>
    <property type="molecule type" value="Genomic_DNA"/>
</dbReference>
<feature type="transmembrane region" description="Helical" evidence="7">
    <location>
        <begin position="138"/>
        <end position="162"/>
    </location>
</feature>
<evidence type="ECO:0000256" key="1">
    <source>
        <dbReference type="ARBA" id="ARBA00004141"/>
    </source>
</evidence>
<dbReference type="STRING" id="212818.A0A0D1ZV58"/>
<keyword evidence="2 7" id="KW-0812">Transmembrane</keyword>
<accession>A0A0D1ZV58</accession>